<organism evidence="1 2">
    <name type="scientific">Violaceomyces palustris</name>
    <dbReference type="NCBI Taxonomy" id="1673888"/>
    <lineage>
        <taxon>Eukaryota</taxon>
        <taxon>Fungi</taxon>
        <taxon>Dikarya</taxon>
        <taxon>Basidiomycota</taxon>
        <taxon>Ustilaginomycotina</taxon>
        <taxon>Ustilaginomycetes</taxon>
        <taxon>Violaceomycetales</taxon>
        <taxon>Violaceomycetaceae</taxon>
        <taxon>Violaceomyces</taxon>
    </lineage>
</organism>
<gene>
    <name evidence="1" type="ORF">IE53DRAFT_346139</name>
</gene>
<dbReference type="EMBL" id="KZ820074">
    <property type="protein sequence ID" value="PWN49274.1"/>
    <property type="molecule type" value="Genomic_DNA"/>
</dbReference>
<name>A0ACD0NTX1_9BASI</name>
<proteinExistence type="predicted"/>
<sequence>MTQTLLFRDVSYFINAEGMSQSERDEIERTLKGGGATSVQSSGSSSSSVSLERFDLEHTTHVISLTHSFPEYDSCIDAQVDSAKSRSSGKPFAVSPDWVRRSAQLGMLQSERLYSCNRAMIFSGVVVCCSRIPKMDVELICGGVSSLGGGWKVKLTRDVTHLVTLVPAGSKFEQVILNPEHKIKIVSPHWVDDCFRFSKLLPTTQYEFNLEARDYPACMRSDSVKDKDPMVVEEQEKQQKRLTELAALRDSEQDKILLEKSRQSSPKLLEGKSFYFAREILRADARRIDALVERIRLAGGVVIATEDSEGLKGIKQGVRNADIVISKYRSSQEYREAIRLGKTVGSIIWLFNVFASGQVTDPRAELLHYPLPYHPIPNFDKQRITITNYTGTARIYLRELIQRMGGTFTPEMTRENTMCVAAALEGEKVQRAREWGIPVVNHLWLDCCFLEWEMLDHADMRFIDFPSHIDFQSLVGSTGLDESSLEPWITDALENDEAPVGNDATSASAKPKSSSRADQPVENGDSANGSKNEATEAQKTPGSRIRTRVAAEGVGETPNTSTKRAKPSSSVYSSASKKARICGMDEDEGEKEEKDDGGKEVEGTTVVRGKKQDISVSVKSPRTPSSAKRNRVASTSPSSTPVTKMANTSPSSASVPACEPAASRGKTIKYATTGVELTDAEVKALARLGAERTESVQEADYLVAAKLGRTEKMLGAIASGTTMIVDSRWVKENATKPKARDRLVPGTDFPLSDQANEKKWNFTLSESLQRSARNPSGLLRGMAFYFTKGCKPDVNVLRRVVESAGGKAPRKEPTSNEISRGETKSGEKVFIISCPEDKKVWKNFDRLKIYDTELVLASVLKQVLESDRHLLRE</sequence>
<protein>
    <submittedName>
        <fullName evidence="1">Uncharacterized protein</fullName>
    </submittedName>
</protein>
<dbReference type="Proteomes" id="UP000245626">
    <property type="component" value="Unassembled WGS sequence"/>
</dbReference>
<evidence type="ECO:0000313" key="2">
    <source>
        <dbReference type="Proteomes" id="UP000245626"/>
    </source>
</evidence>
<accession>A0ACD0NTX1</accession>
<keyword evidence="2" id="KW-1185">Reference proteome</keyword>
<reference evidence="1 2" key="1">
    <citation type="journal article" date="2018" name="Mol. Biol. Evol.">
        <title>Broad Genomic Sampling Reveals a Smut Pathogenic Ancestry of the Fungal Clade Ustilaginomycotina.</title>
        <authorList>
            <person name="Kijpornyongpan T."/>
            <person name="Mondo S.J."/>
            <person name="Barry K."/>
            <person name="Sandor L."/>
            <person name="Lee J."/>
            <person name="Lipzen A."/>
            <person name="Pangilinan J."/>
            <person name="LaButti K."/>
            <person name="Hainaut M."/>
            <person name="Henrissat B."/>
            <person name="Grigoriev I.V."/>
            <person name="Spatafora J.W."/>
            <person name="Aime M.C."/>
        </authorList>
    </citation>
    <scope>NUCLEOTIDE SEQUENCE [LARGE SCALE GENOMIC DNA]</scope>
    <source>
        <strain evidence="1 2">SA 807</strain>
    </source>
</reference>
<evidence type="ECO:0000313" key="1">
    <source>
        <dbReference type="EMBL" id="PWN49274.1"/>
    </source>
</evidence>